<dbReference type="GO" id="GO:0005096">
    <property type="term" value="F:GTPase activator activity"/>
    <property type="evidence" value="ECO:0007669"/>
    <property type="project" value="EnsemblFungi"/>
</dbReference>
<feature type="region of interest" description="Disordered" evidence="5">
    <location>
        <begin position="511"/>
        <end position="649"/>
    </location>
</feature>
<feature type="region of interest" description="Disordered" evidence="5">
    <location>
        <begin position="1117"/>
        <end position="1139"/>
    </location>
</feature>
<evidence type="ECO:0000256" key="3">
    <source>
        <dbReference type="ARBA" id="ARBA00018529"/>
    </source>
</evidence>
<dbReference type="GO" id="GO:0006995">
    <property type="term" value="P:cellular response to nitrogen starvation"/>
    <property type="evidence" value="ECO:0007669"/>
    <property type="project" value="EnsemblFungi"/>
</dbReference>
<evidence type="ECO:0000256" key="5">
    <source>
        <dbReference type="SAM" id="MobiDB-lite"/>
    </source>
</evidence>
<dbReference type="GO" id="GO:0051058">
    <property type="term" value="P:negative regulation of small GTPase mediated signal transduction"/>
    <property type="evidence" value="ECO:0007669"/>
    <property type="project" value="EnsemblFungi"/>
</dbReference>
<dbReference type="GO" id="GO:0005774">
    <property type="term" value="C:vacuolar membrane"/>
    <property type="evidence" value="ECO:0007669"/>
    <property type="project" value="UniProtKB-SubCell"/>
</dbReference>
<dbReference type="InterPro" id="IPR036388">
    <property type="entry name" value="WH-like_DNA-bd_sf"/>
</dbReference>
<feature type="domain" description="DEP" evidence="6">
    <location>
        <begin position="1028"/>
        <end position="1103"/>
    </location>
</feature>
<dbReference type="GO" id="GO:0010508">
    <property type="term" value="P:positive regulation of autophagy"/>
    <property type="evidence" value="ECO:0007669"/>
    <property type="project" value="EnsemblFungi"/>
</dbReference>
<dbReference type="Pfam" id="PF00610">
    <property type="entry name" value="DEP"/>
    <property type="match status" value="1"/>
</dbReference>
<proteinExistence type="inferred from homology"/>
<dbReference type="GO" id="GO:1990130">
    <property type="term" value="C:GATOR1 complex"/>
    <property type="evidence" value="ECO:0007669"/>
    <property type="project" value="EnsemblFungi"/>
</dbReference>
<organism evidence="7 8">
    <name type="scientific">Pachysolen tannophilus NRRL Y-2460</name>
    <dbReference type="NCBI Taxonomy" id="669874"/>
    <lineage>
        <taxon>Eukaryota</taxon>
        <taxon>Fungi</taxon>
        <taxon>Dikarya</taxon>
        <taxon>Ascomycota</taxon>
        <taxon>Saccharomycotina</taxon>
        <taxon>Pichiomycetes</taxon>
        <taxon>Pachysolenaceae</taxon>
        <taxon>Pachysolen</taxon>
    </lineage>
</organism>
<evidence type="ECO:0000256" key="4">
    <source>
        <dbReference type="ARBA" id="ARBA00021881"/>
    </source>
</evidence>
<protein>
    <recommendedName>
        <fullName evidence="3">Vacuolar membrane-associated protein IML1</fullName>
    </recommendedName>
    <alternativeName>
        <fullName evidence="4">Vacuolar membrane-associated protein iml1</fullName>
    </alternativeName>
</protein>
<dbReference type="InterPro" id="IPR048255">
    <property type="entry name" value="IML1_N"/>
</dbReference>
<dbReference type="InterPro" id="IPR045838">
    <property type="entry name" value="DEPDC5_CTD"/>
</dbReference>
<dbReference type="GO" id="GO:0035556">
    <property type="term" value="P:intracellular signal transduction"/>
    <property type="evidence" value="ECO:0007669"/>
    <property type="project" value="InterPro"/>
</dbReference>
<reference evidence="8" key="1">
    <citation type="submission" date="2016-05" db="EMBL/GenBank/DDBJ databases">
        <title>Comparative genomics of biotechnologically important yeasts.</title>
        <authorList>
            <consortium name="DOE Joint Genome Institute"/>
            <person name="Riley R."/>
            <person name="Haridas S."/>
            <person name="Wolfe K.H."/>
            <person name="Lopes M.R."/>
            <person name="Hittinger C.T."/>
            <person name="Goker M."/>
            <person name="Salamov A."/>
            <person name="Wisecaver J."/>
            <person name="Long T.M."/>
            <person name="Aerts A.L."/>
            <person name="Barry K."/>
            <person name="Choi C."/>
            <person name="Clum A."/>
            <person name="Coughlan A.Y."/>
            <person name="Deshpande S."/>
            <person name="Douglass A.P."/>
            <person name="Hanson S.J."/>
            <person name="Klenk H.-P."/>
            <person name="Labutti K."/>
            <person name="Lapidus A."/>
            <person name="Lindquist E."/>
            <person name="Lipzen A."/>
            <person name="Meier-Kolthoff J.P."/>
            <person name="Ohm R.A."/>
            <person name="Otillar R.P."/>
            <person name="Pangilinan J."/>
            <person name="Peng Y."/>
            <person name="Rokas A."/>
            <person name="Rosa C.A."/>
            <person name="Scheuner C."/>
            <person name="Sibirny A.A."/>
            <person name="Slot J.C."/>
            <person name="Stielow J.B."/>
            <person name="Sun H."/>
            <person name="Kurtzman C.P."/>
            <person name="Blackwell M."/>
            <person name="Grigoriev I.V."/>
            <person name="Jeffries T.W."/>
        </authorList>
    </citation>
    <scope>NUCLEOTIDE SEQUENCE [LARGE SCALE GENOMIC DNA]</scope>
    <source>
        <strain evidence="8">NRRL Y-2460</strain>
    </source>
</reference>
<accession>A0A1E4TRJ2</accession>
<dbReference type="InterPro" id="IPR036390">
    <property type="entry name" value="WH_DNA-bd_sf"/>
</dbReference>
<dbReference type="GO" id="GO:2000785">
    <property type="term" value="P:regulation of autophagosome assembly"/>
    <property type="evidence" value="ECO:0007669"/>
    <property type="project" value="EnsemblFungi"/>
</dbReference>
<dbReference type="PROSITE" id="PS50186">
    <property type="entry name" value="DEP"/>
    <property type="match status" value="1"/>
</dbReference>
<evidence type="ECO:0000313" key="7">
    <source>
        <dbReference type="EMBL" id="ODV94381.1"/>
    </source>
</evidence>
<dbReference type="EMBL" id="KV454016">
    <property type="protein sequence ID" value="ODV94381.1"/>
    <property type="molecule type" value="Genomic_DNA"/>
</dbReference>
<feature type="compositionally biased region" description="Polar residues" evidence="5">
    <location>
        <begin position="611"/>
        <end position="626"/>
    </location>
</feature>
<evidence type="ECO:0000256" key="2">
    <source>
        <dbReference type="ARBA" id="ARBA00005643"/>
    </source>
</evidence>
<dbReference type="PANTHER" id="PTHR13179:SF8">
    <property type="entry name" value="GATOR COMPLEX PROTEIN DEPDC5"/>
    <property type="match status" value="1"/>
</dbReference>
<name>A0A1E4TRJ2_PACTA</name>
<feature type="region of interest" description="Disordered" evidence="5">
    <location>
        <begin position="62"/>
        <end position="91"/>
    </location>
</feature>
<dbReference type="SUPFAM" id="SSF46785">
    <property type="entry name" value="Winged helix' DNA-binding domain"/>
    <property type="match status" value="1"/>
</dbReference>
<dbReference type="InterPro" id="IPR000591">
    <property type="entry name" value="DEP_dom"/>
</dbReference>
<dbReference type="GO" id="GO:1904262">
    <property type="term" value="P:negative regulation of TORC1 signaling"/>
    <property type="evidence" value="ECO:0007669"/>
    <property type="project" value="EnsemblFungi"/>
</dbReference>
<feature type="compositionally biased region" description="Low complexity" evidence="5">
    <location>
        <begin position="1117"/>
        <end position="1131"/>
    </location>
</feature>
<dbReference type="OrthoDB" id="39497at2759"/>
<feature type="non-terminal residue" evidence="7">
    <location>
        <position position="1"/>
    </location>
</feature>
<keyword evidence="8" id="KW-1185">Reference proteome</keyword>
<dbReference type="InterPro" id="IPR027244">
    <property type="entry name" value="IML1"/>
</dbReference>
<dbReference type="PANTHER" id="PTHR13179">
    <property type="entry name" value="DEP DOMAIN CONTAINING PROTEIN 5"/>
    <property type="match status" value="1"/>
</dbReference>
<comment type="similarity">
    <text evidence="2">Belongs to the IML1 family.</text>
</comment>
<dbReference type="Pfam" id="PF19418">
    <property type="entry name" value="DEPDC5_CTD"/>
    <property type="match status" value="1"/>
</dbReference>
<evidence type="ECO:0000256" key="1">
    <source>
        <dbReference type="ARBA" id="ARBA00004148"/>
    </source>
</evidence>
<feature type="compositionally biased region" description="Polar residues" evidence="5">
    <location>
        <begin position="543"/>
        <end position="590"/>
    </location>
</feature>
<evidence type="ECO:0000313" key="8">
    <source>
        <dbReference type="Proteomes" id="UP000094236"/>
    </source>
</evidence>
<feature type="compositionally biased region" description="Low complexity" evidence="5">
    <location>
        <begin position="635"/>
        <end position="648"/>
    </location>
</feature>
<dbReference type="Gene3D" id="1.10.10.10">
    <property type="entry name" value="Winged helix-like DNA-binding domain superfamily/Winged helix DNA-binding domain"/>
    <property type="match status" value="1"/>
</dbReference>
<gene>
    <name evidence="7" type="ORF">PACTADRAFT_45171</name>
</gene>
<dbReference type="SMART" id="SM00049">
    <property type="entry name" value="DEP"/>
    <property type="match status" value="1"/>
</dbReference>
<dbReference type="STRING" id="669874.A0A1E4TRJ2"/>
<evidence type="ECO:0000259" key="6">
    <source>
        <dbReference type="PROSITE" id="PS50186"/>
    </source>
</evidence>
<sequence length="1439" mass="164873">EPVQLTVKFHELKTSSAEILIDLSMLPGSKEGDVAELEPLEGSSKKFYFIVKSLLDPAVVNHNNNINNNNNNNNNKQPLSTTTTTTTATNNGNVNTMNFQQKISILSGPLPLLLNLKPRSPVLIRLKQKKEIEADVVELYIRDIYLSRGDMWNLNLMLVGKCIYKSQRVTFIDNAIRGSVNGIYRNGRKVFSAYVGEDTKLVIRSESARLTFLIQISREMWNFEESGEIIFHKAINSLFPKIFKKWQELGTHHLITIVLFTSVDLGEENWKKLDHGERPRNTKDYYRVVVDQVNIVLWSEIMSSLRYEFANFMKDIIFQKNDGTDENLKDEGNKDGRFLPAIKGNILEAINLGTTLVTDHFRDPDLRHTTNHFVVITASAGLFDVDRDLMVETSKKMLSIDAALDIFCLSQPPLHAVPLFRYKGYHLETQHCIPSWVDISFWSDGNQSINQWIPRCKIYEIQMMGVMENEISDTSIENLKETKAKTILEYMDEYDEGIFKVTDDDYNSVAGYPLDDSNHRLRRSSSESSSSLDPIINTRKRQNSSPIRTNHSNDSSLSTNGKTVNTSRSHSLNLGQTASTSEKPHTNVSRDNNDRKPSDFISAKIPYPSEIPQTASSSYSNKSMNRLHTLGMTGSSPSNSLNSLSQQSKKALPEIFSEEMYAKSMMWTQIDNPSTTVDPNSVVLLVNGRWEHVFPKNAKRRAIKWTSLSSPAALPITTTHFPFDFHSNFTFKLYDIILNSSTAHEDINTGDLMREMISLRLTLGFQICVGEKVKKVERKRKPGGDANLLIKFVQHNKFEGSRIYMSYNDEVHRIAADFHGSINVQIYKRSNSTFLPVTNGPIREYYPKIRTRYDEQYTTAKIDALNNEPKKYNWNYLDQILAGYGDSIDDEYQVCNKVKFVILPAEIPENSYNFGVQDSGGANSGTQKDRLNGEEIRLEGLRRLIATLYKGRYRSPEEVRRLGNVVKKEEIIPEINFYTGNLFKFLNQQAENLDLSTANNKESLFVKENSLNLNRDIKLVQLASILQGPKGIKFVDRKWHWKTHPNCFLGLEFVSWIINNFERIDTREDAAAFGNKLMQENLFSHVESRHTFLDGHYFYKLNPEYTVDKSATALQANEGSSSITSNNNGTEIDSENRNTGWFAKRTSSENSIDSNSLIKQSSNNFQKVNSGPSNNTTSNSATDVKRVMLSRSLIYDVDPQKKSYRPELVTVHYDRVHNLEHCFHIRLEWLNTTSKLIDDTISSWSRVCERYGLKLVETPWNELCTIPTKNPFHSFVDITLAVNPWYDSEFCEGNGKIILFENKFFYHMFLLEVSGFLLDNRAALFFQDDSFEVHYSWGKSSFKYVQYIHKTGAYIAEVRDSGDLFLAPNNTHIARVNVQKNQQNSSKNENFILDSQRIMLEFRATCKDEVKLKQIFREARSRWELRRDIDDALFNDVGS</sequence>
<comment type="subcellular location">
    <subcellularLocation>
        <location evidence="1">Vacuole membrane</location>
        <topology evidence="1">Peripheral membrane protein</topology>
    </subcellularLocation>
</comment>
<dbReference type="Proteomes" id="UP000094236">
    <property type="component" value="Unassembled WGS sequence"/>
</dbReference>
<dbReference type="Pfam" id="PF12257">
    <property type="entry name" value="IML1"/>
    <property type="match status" value="1"/>
</dbReference>
<dbReference type="CDD" id="cd04449">
    <property type="entry name" value="DEP_DEPDC5-like"/>
    <property type="match status" value="1"/>
</dbReference>
<dbReference type="GO" id="GO:0034599">
    <property type="term" value="P:cellular response to oxidative stress"/>
    <property type="evidence" value="ECO:0007669"/>
    <property type="project" value="EnsemblFungi"/>
</dbReference>